<accession>A0ABY0HFN1</accession>
<dbReference type="EMBL" id="QJNS01000040">
    <property type="protein sequence ID" value="RYO91532.1"/>
    <property type="molecule type" value="Genomic_DNA"/>
</dbReference>
<dbReference type="Proteomes" id="UP000294003">
    <property type="component" value="Unassembled WGS sequence"/>
</dbReference>
<reference evidence="1 2" key="1">
    <citation type="submission" date="2018-06" db="EMBL/GenBank/DDBJ databases">
        <title>Complete Genomes of Monosporascus.</title>
        <authorList>
            <person name="Robinson A.J."/>
            <person name="Natvig D.O."/>
        </authorList>
    </citation>
    <scope>NUCLEOTIDE SEQUENCE [LARGE SCALE GENOMIC DNA]</scope>
    <source>
        <strain evidence="1 2">CBS 609.92</strain>
    </source>
</reference>
<dbReference type="InterPro" id="IPR029001">
    <property type="entry name" value="ITPase-like_fam"/>
</dbReference>
<gene>
    <name evidence="1" type="ORF">DL762_002146</name>
</gene>
<name>A0ABY0HFN1_9PEZI</name>
<dbReference type="SUPFAM" id="SSF52972">
    <property type="entry name" value="ITPase-like"/>
    <property type="match status" value="1"/>
</dbReference>
<dbReference type="Gene3D" id="3.90.950.10">
    <property type="match status" value="1"/>
</dbReference>
<organism evidence="1 2">
    <name type="scientific">Monosporascus cannonballus</name>
    <dbReference type="NCBI Taxonomy" id="155416"/>
    <lineage>
        <taxon>Eukaryota</taxon>
        <taxon>Fungi</taxon>
        <taxon>Dikarya</taxon>
        <taxon>Ascomycota</taxon>
        <taxon>Pezizomycotina</taxon>
        <taxon>Sordariomycetes</taxon>
        <taxon>Xylariomycetidae</taxon>
        <taxon>Xylariales</taxon>
        <taxon>Xylariales incertae sedis</taxon>
        <taxon>Monosporascus</taxon>
    </lineage>
</organism>
<comment type="caution">
    <text evidence="1">The sequence shown here is derived from an EMBL/GenBank/DDBJ whole genome shotgun (WGS) entry which is preliminary data.</text>
</comment>
<sequence>MPQKHQKESLASSIDKLRGTEAVLPAPAPSLPLPTINSPAFRKHGDVILVVIPTANKQETDPLTKTFSALKPSNVKIHYISAPSESDVGEQPYDDAGVEDVRNRIPNALRELSESTLEEKKLVLDSQLSRSLKKLPRRG</sequence>
<evidence type="ECO:0000313" key="1">
    <source>
        <dbReference type="EMBL" id="RYO91532.1"/>
    </source>
</evidence>
<evidence type="ECO:0000313" key="2">
    <source>
        <dbReference type="Proteomes" id="UP000294003"/>
    </source>
</evidence>
<keyword evidence="2" id="KW-1185">Reference proteome</keyword>
<proteinExistence type="predicted"/>
<protein>
    <submittedName>
        <fullName evidence="1">Uncharacterized protein</fullName>
    </submittedName>
</protein>